<comment type="caution">
    <text evidence="2">The sequence shown here is derived from an EMBL/GenBank/DDBJ whole genome shotgun (WGS) entry which is preliminary data.</text>
</comment>
<protein>
    <recommendedName>
        <fullName evidence="4">NIPSNAP protein</fullName>
    </recommendedName>
</protein>
<organism evidence="2 3">
    <name type="scientific">Fodinibius salsisoli</name>
    <dbReference type="NCBI Taxonomy" id="2820877"/>
    <lineage>
        <taxon>Bacteria</taxon>
        <taxon>Pseudomonadati</taxon>
        <taxon>Balneolota</taxon>
        <taxon>Balneolia</taxon>
        <taxon>Balneolales</taxon>
        <taxon>Balneolaceae</taxon>
        <taxon>Fodinibius</taxon>
    </lineage>
</organism>
<evidence type="ECO:0000256" key="1">
    <source>
        <dbReference type="SAM" id="SignalP"/>
    </source>
</evidence>
<dbReference type="Proteomes" id="UP001207918">
    <property type="component" value="Unassembled WGS sequence"/>
</dbReference>
<accession>A0ABT3PRD8</accession>
<evidence type="ECO:0000313" key="2">
    <source>
        <dbReference type="EMBL" id="MCW9708428.1"/>
    </source>
</evidence>
<feature type="chain" id="PRO_5045095656" description="NIPSNAP protein" evidence="1">
    <location>
        <begin position="21"/>
        <end position="262"/>
    </location>
</feature>
<evidence type="ECO:0000313" key="3">
    <source>
        <dbReference type="Proteomes" id="UP001207918"/>
    </source>
</evidence>
<reference evidence="2 3" key="1">
    <citation type="submission" date="2021-03" db="EMBL/GenBank/DDBJ databases">
        <title>Aliifodinibius sp. nov., a new bacterium isolated from saline soil.</title>
        <authorList>
            <person name="Galisteo C."/>
            <person name="De La Haba R."/>
            <person name="Sanchez-Porro C."/>
            <person name="Ventosa A."/>
        </authorList>
    </citation>
    <scope>NUCLEOTIDE SEQUENCE [LARGE SCALE GENOMIC DNA]</scope>
    <source>
        <strain evidence="2 3">1BSP15-2V2</strain>
    </source>
</reference>
<dbReference type="EMBL" id="JAGGJA010000013">
    <property type="protein sequence ID" value="MCW9708428.1"/>
    <property type="molecule type" value="Genomic_DNA"/>
</dbReference>
<name>A0ABT3PRD8_9BACT</name>
<keyword evidence="1" id="KW-0732">Signal</keyword>
<gene>
    <name evidence="2" type="ORF">J6I44_16320</name>
</gene>
<sequence length="262" mass="30031">MKTFTLLLVLLTITTTAAFSQNGQDTYKKFDYIRVDKEQLSTFMNLVKENLASAYQKLADNGEIKDWTLYHAEYPGGEENHYNFVSIVTASDLASFENIFSSVTSIDYFPPEAQSENMPTVENSVVKTELWKLENAIMDSTGDTPSKYMIMDYMKVTPGKNPDYLMLEEEVAKPIHEGRIDKEKMNSWQVYSLLTPGGTEYGYNFATGNYYEKLEHLEYGFNDAIINQSMGTNVNIPELFNTIYSTRDHVKSELWRLVAHTE</sequence>
<proteinExistence type="predicted"/>
<dbReference type="RefSeq" id="WP_265767212.1">
    <property type="nucleotide sequence ID" value="NZ_JAGGJA010000013.1"/>
</dbReference>
<evidence type="ECO:0008006" key="4">
    <source>
        <dbReference type="Google" id="ProtNLM"/>
    </source>
</evidence>
<feature type="signal peptide" evidence="1">
    <location>
        <begin position="1"/>
        <end position="20"/>
    </location>
</feature>
<keyword evidence="3" id="KW-1185">Reference proteome</keyword>